<dbReference type="InterPro" id="IPR034660">
    <property type="entry name" value="DinB/YfiT-like"/>
</dbReference>
<dbReference type="OrthoDB" id="4548523at2"/>
<sequence length="189" mass="20791">MTDPKDDLRVYLQDARDVLLWKLDGLPEYDIRRPLTPTGTNLLGLVKHLAGAEALYFGTAFDRPFAGTPLWITGDAEPDADLWARADETREDIVGLYRRACAHSDETIAALPLDAVGRIPGAPKETTLHRILTHMIAETQRHAGHADVVRELIDGAVGQRPDGLNVAPHDPEHVGRVERAAKEAAARWS</sequence>
<gene>
    <name evidence="1" type="ORF">FB563_7435</name>
</gene>
<proteinExistence type="predicted"/>
<comment type="caution">
    <text evidence="1">The sequence shown here is derived from an EMBL/GenBank/DDBJ whole genome shotgun (WGS) entry which is preliminary data.</text>
</comment>
<accession>A0A542T072</accession>
<name>A0A542T072_9ACTN</name>
<protein>
    <submittedName>
        <fullName evidence="1">Uncharacterized protein DUF664</fullName>
    </submittedName>
</protein>
<dbReference type="RefSeq" id="WP_055709418.1">
    <property type="nucleotide sequence ID" value="NZ_JBPJFI010000001.1"/>
</dbReference>
<dbReference type="Gene3D" id="1.20.120.450">
    <property type="entry name" value="dinb family like domain"/>
    <property type="match status" value="1"/>
</dbReference>
<reference evidence="1 2" key="1">
    <citation type="submission" date="2019-06" db="EMBL/GenBank/DDBJ databases">
        <title>Sequencing the genomes of 1000 actinobacteria strains.</title>
        <authorList>
            <person name="Klenk H.-P."/>
        </authorList>
    </citation>
    <scope>NUCLEOTIDE SEQUENCE [LARGE SCALE GENOMIC DNA]</scope>
    <source>
        <strain evidence="1 2">DSM 41929</strain>
    </source>
</reference>
<organism evidence="1 2">
    <name type="scientific">Streptomyces puniciscabiei</name>
    <dbReference type="NCBI Taxonomy" id="164348"/>
    <lineage>
        <taxon>Bacteria</taxon>
        <taxon>Bacillati</taxon>
        <taxon>Actinomycetota</taxon>
        <taxon>Actinomycetes</taxon>
        <taxon>Kitasatosporales</taxon>
        <taxon>Streptomycetaceae</taxon>
        <taxon>Streptomyces</taxon>
    </lineage>
</organism>
<evidence type="ECO:0000313" key="1">
    <source>
        <dbReference type="EMBL" id="TQK80256.1"/>
    </source>
</evidence>
<evidence type="ECO:0000313" key="2">
    <source>
        <dbReference type="Proteomes" id="UP000318103"/>
    </source>
</evidence>
<dbReference type="AlphaFoldDB" id="A0A542T072"/>
<dbReference type="Pfam" id="PF04978">
    <property type="entry name" value="MST"/>
    <property type="match status" value="1"/>
</dbReference>
<dbReference type="SUPFAM" id="SSF109854">
    <property type="entry name" value="DinB/YfiT-like putative metalloenzymes"/>
    <property type="match status" value="1"/>
</dbReference>
<dbReference type="Proteomes" id="UP000318103">
    <property type="component" value="Unassembled WGS sequence"/>
</dbReference>
<keyword evidence="2" id="KW-1185">Reference proteome</keyword>
<dbReference type="InterPro" id="IPR007061">
    <property type="entry name" value="MST-like"/>
</dbReference>
<dbReference type="EMBL" id="VFNX01000003">
    <property type="protein sequence ID" value="TQK80256.1"/>
    <property type="molecule type" value="Genomic_DNA"/>
</dbReference>